<dbReference type="AlphaFoldDB" id="G5BW17"/>
<dbReference type="PANTHER" id="PTHR22633">
    <property type="entry name" value="NEURONAL TYROSINE-PHOSPHORYLATED PHOSPHOINOSITIDE-3-KINASE ADAPTER 2-RELATED"/>
    <property type="match status" value="1"/>
</dbReference>
<evidence type="ECO:0000313" key="6">
    <source>
        <dbReference type="Proteomes" id="UP000006813"/>
    </source>
</evidence>
<name>G5BW17_HETGA</name>
<feature type="domain" description="Neuronal tyrosine-phosphorylated phosphoinositide-3-kinase adapter C-terminal" evidence="4">
    <location>
        <begin position="945"/>
        <end position="1210"/>
    </location>
</feature>
<feature type="region of interest" description="Disordered" evidence="2">
    <location>
        <begin position="1111"/>
        <end position="1139"/>
    </location>
</feature>
<evidence type="ECO:0000259" key="3">
    <source>
        <dbReference type="Pfam" id="PF15439"/>
    </source>
</evidence>
<dbReference type="InterPro" id="IPR039482">
    <property type="entry name" value="NYAP_N"/>
</dbReference>
<sequence>MNLLYRKTKLEWRQHKEEETKRSSSKEVAPAGPAGPGAGPGPGVRVRDITSLRRSLRMGFMTMPASQEHTPHPCRSAMAPRSLSCHSVGSMDSVGGGPGGSGGGLTEDSSARRPPAKPRRHPSTKLSMAGSGAETPPSKKAGSQKPTPEGRESSRKVPPQKPRRSPNTQLSVSFEESCLPAPSPRGGNPPLQRLSRASRIAGDPDMGAQEEEPVYIEMVGDVFRGGGRSGGGLTGAPLGGGGPTPPAGADSDSEESEAIYEEMKYPLPEEAGEARGNGATPLTATSPPHQLHALLPYAQRRPASALPSRRDGTPTKTTPCEIPPPFPNLLQHRPPLLAFPQAKSASRTPGDGVSRLPVLCHSKEPTGSTPAPQVPARERETPPLPPPPPAANLLLLGPSGRARSHSTPLPPQGSGQPRGERELPNSHSMICPKVVGALAAPSAPAALLPGPPKDKAVSYTMVYSAVKVTTHSVLPAGPPLGIGEPKTEKEISVLHGMLCASSRPPVPGKASPHSGAMGTAAGVLHHRGCPASPHSLPDPTAGPLAPLWTYPATAAGLKRPPAYESLKAGGVLNKGCGVGAPSPMVKIQLQEQGTDGGAFASISCAHVIASAGTPEEEEEEMGATTFGAGWALQRKVLYGGRKAKELDKVEDGARAWNGSSEGPGKMEREDRGPVASAIPVRSQGAEGLLARIHHDRGGSRTALPIPCQTFPACHRNGGDTLPMCTLWMGWAGGISQGPAWPILTAINFTGGYRLGRSASTSGVRQAALHTPRPCSQPRDALSQGSGQPRGERELPNSHSMICPKVVGALAAPSAPAALLPGPPKDKAVSYTMVYSAVKVTTHSVLPAGPPLGIGEPKTEKEISVLHGMLCASSRPPVPGKASPHSGAMGTAAGVLHHRGCLASPHSLPDPTAGPLAPLWTYPATAAGLKRPPAYESLKAGGVLNKGCGVGAPSPMVKIQLQEQGTDGGAFASISCAHVIASAGTPEEEEEEMGATTFGAGWALQRKVLYGGRKAKELDKVEDGARAWNGSSEGPGKMEREDRGPVASAIPVRSQGAEGLLARIHHDRGGSRTALPIPCQTFPACHRNGDFTGGYRLGRSASTSGVRQAALHTPRPCSQPRDALSQTHPALPLPLPLPPPPARERDGKLLEVIERKRCVCKEIKARHRPDRGLCKQESMPILPSWRRGPEPRKSGTPPCRRQHTVLWDTAI</sequence>
<dbReference type="EMBL" id="JH172142">
    <property type="protein sequence ID" value="EHB13478.1"/>
    <property type="molecule type" value="Genomic_DNA"/>
</dbReference>
<dbReference type="Proteomes" id="UP000006813">
    <property type="component" value="Unassembled WGS sequence"/>
</dbReference>
<dbReference type="GO" id="GO:0043491">
    <property type="term" value="P:phosphatidylinositol 3-kinase/protein kinase B signal transduction"/>
    <property type="evidence" value="ECO:0007669"/>
    <property type="project" value="InterPro"/>
</dbReference>
<dbReference type="InParanoid" id="G5BW17"/>
<dbReference type="STRING" id="10181.G5BW17"/>
<evidence type="ECO:0008006" key="7">
    <source>
        <dbReference type="Google" id="ProtNLM"/>
    </source>
</evidence>
<reference evidence="5 6" key="1">
    <citation type="journal article" date="2011" name="Nature">
        <title>Genome sequencing reveals insights into physiology and longevity of the naked mole rat.</title>
        <authorList>
            <person name="Kim E.B."/>
            <person name="Fang X."/>
            <person name="Fushan A.A."/>
            <person name="Huang Z."/>
            <person name="Lobanov A.V."/>
            <person name="Han L."/>
            <person name="Marino S.M."/>
            <person name="Sun X."/>
            <person name="Turanov A.A."/>
            <person name="Yang P."/>
            <person name="Yim S.H."/>
            <person name="Zhao X."/>
            <person name="Kasaikina M.V."/>
            <person name="Stoletzki N."/>
            <person name="Peng C."/>
            <person name="Polak P."/>
            <person name="Xiong Z."/>
            <person name="Kiezun A."/>
            <person name="Zhu Y."/>
            <person name="Chen Y."/>
            <person name="Kryukov G.V."/>
            <person name="Zhang Q."/>
            <person name="Peshkin L."/>
            <person name="Yang L."/>
            <person name="Bronson R.T."/>
            <person name="Buffenstein R."/>
            <person name="Wang B."/>
            <person name="Han C."/>
            <person name="Li Q."/>
            <person name="Chen L."/>
            <person name="Zhao W."/>
            <person name="Sunyaev S.R."/>
            <person name="Park T.J."/>
            <person name="Zhang G."/>
            <person name="Wang J."/>
            <person name="Gladyshev V.N."/>
        </authorList>
    </citation>
    <scope>NUCLEOTIDE SEQUENCE [LARGE SCALE GENOMIC DNA]</scope>
</reference>
<proteinExistence type="predicted"/>
<dbReference type="eggNOG" id="ENOG502QRSX">
    <property type="taxonomic scope" value="Eukaryota"/>
</dbReference>
<feature type="compositionally biased region" description="Gly residues" evidence="2">
    <location>
        <begin position="94"/>
        <end position="105"/>
    </location>
</feature>
<feature type="domain" description="Neuronal tyrosine-phosphorylated phosphoinositide-3-kinase adapter N-terminal" evidence="3">
    <location>
        <begin position="4"/>
        <end position="424"/>
    </location>
</feature>
<evidence type="ECO:0000256" key="2">
    <source>
        <dbReference type="SAM" id="MobiDB-lite"/>
    </source>
</evidence>
<feature type="compositionally biased region" description="Basic and acidic residues" evidence="2">
    <location>
        <begin position="8"/>
        <end position="25"/>
    </location>
</feature>
<feature type="region of interest" description="Disordered" evidence="2">
    <location>
        <begin position="1181"/>
        <end position="1201"/>
    </location>
</feature>
<dbReference type="FunCoup" id="G5BW17">
    <property type="interactions" value="669"/>
</dbReference>
<feature type="region of interest" description="Disordered" evidence="2">
    <location>
        <begin position="763"/>
        <end position="797"/>
    </location>
</feature>
<feature type="domain" description="Neuronal tyrosine-phosphorylated phosphoinositide-3-kinase adapter C-terminal" evidence="4">
    <location>
        <begin position="748"/>
        <end position="785"/>
    </location>
</feature>
<evidence type="ECO:0000256" key="1">
    <source>
        <dbReference type="ARBA" id="ARBA00022553"/>
    </source>
</evidence>
<protein>
    <recommendedName>
        <fullName evidence="7">Neuronal tyrosine-phosphorylated phosphoinositide-3-kinase adapter 1</fullName>
    </recommendedName>
</protein>
<gene>
    <name evidence="5" type="ORF">GW7_14923</name>
</gene>
<dbReference type="Pfam" id="PF15452">
    <property type="entry name" value="NYAP_C"/>
    <property type="match status" value="3"/>
</dbReference>
<feature type="domain" description="Neuronal tyrosine-phosphorylated phosphoinositide-3-kinase adapter C-terminal" evidence="4">
    <location>
        <begin position="574"/>
        <end position="719"/>
    </location>
</feature>
<dbReference type="InterPro" id="IPR029353">
    <property type="entry name" value="NYAP_C"/>
</dbReference>
<organism evidence="5 6">
    <name type="scientific">Heterocephalus glaber</name>
    <name type="common">Naked mole rat</name>
    <dbReference type="NCBI Taxonomy" id="10181"/>
    <lineage>
        <taxon>Eukaryota</taxon>
        <taxon>Metazoa</taxon>
        <taxon>Chordata</taxon>
        <taxon>Craniata</taxon>
        <taxon>Vertebrata</taxon>
        <taxon>Euteleostomi</taxon>
        <taxon>Mammalia</taxon>
        <taxon>Eutheria</taxon>
        <taxon>Euarchontoglires</taxon>
        <taxon>Glires</taxon>
        <taxon>Rodentia</taxon>
        <taxon>Hystricomorpha</taxon>
        <taxon>Bathyergidae</taxon>
        <taxon>Heterocephalus</taxon>
    </lineage>
</organism>
<dbReference type="InterPro" id="IPR026722">
    <property type="entry name" value="NYAP1/NYAP2"/>
</dbReference>
<feature type="region of interest" description="Disordered" evidence="2">
    <location>
        <begin position="64"/>
        <end position="259"/>
    </location>
</feature>
<evidence type="ECO:0000259" key="4">
    <source>
        <dbReference type="Pfam" id="PF15452"/>
    </source>
</evidence>
<keyword evidence="1" id="KW-0597">Phosphoprotein</keyword>
<feature type="compositionally biased region" description="Basic residues" evidence="2">
    <location>
        <begin position="114"/>
        <end position="123"/>
    </location>
</feature>
<accession>G5BW17</accession>
<feature type="region of interest" description="Disordered" evidence="2">
    <location>
        <begin position="1"/>
        <end position="46"/>
    </location>
</feature>
<feature type="compositionally biased region" description="Pro residues" evidence="2">
    <location>
        <begin position="1130"/>
        <end position="1139"/>
    </location>
</feature>
<feature type="compositionally biased region" description="Polar residues" evidence="2">
    <location>
        <begin position="165"/>
        <end position="174"/>
    </location>
</feature>
<dbReference type="PANTHER" id="PTHR22633:SF2">
    <property type="entry name" value="NEURONAL TYROSINE-PHOSPHORYLATED PHOSPHOINOSITIDE-3-KINASE ADAPTER 1"/>
    <property type="match status" value="1"/>
</dbReference>
<feature type="compositionally biased region" description="Gly residues" evidence="2">
    <location>
        <begin position="223"/>
        <end position="242"/>
    </location>
</feature>
<feature type="region of interest" description="Disordered" evidence="2">
    <location>
        <begin position="301"/>
        <end position="426"/>
    </location>
</feature>
<dbReference type="GO" id="GO:0048812">
    <property type="term" value="P:neuron projection morphogenesis"/>
    <property type="evidence" value="ECO:0007669"/>
    <property type="project" value="InterPro"/>
</dbReference>
<evidence type="ECO:0000313" key="5">
    <source>
        <dbReference type="EMBL" id="EHB13478.1"/>
    </source>
</evidence>
<dbReference type="Pfam" id="PF15439">
    <property type="entry name" value="NYAP_N"/>
    <property type="match status" value="1"/>
</dbReference>